<dbReference type="HOGENOM" id="CLU_080230_0_0_1"/>
<feature type="compositionally biased region" description="Basic and acidic residues" evidence="1">
    <location>
        <begin position="221"/>
        <end position="230"/>
    </location>
</feature>
<evidence type="ECO:0000256" key="2">
    <source>
        <dbReference type="SAM" id="SignalP"/>
    </source>
</evidence>
<dbReference type="OrthoDB" id="3250770at2759"/>
<feature type="signal peptide" evidence="2">
    <location>
        <begin position="1"/>
        <end position="19"/>
    </location>
</feature>
<dbReference type="VEuPathDB" id="FungiDB:SCHCODRAFT_02557059"/>
<gene>
    <name evidence="3" type="ORF">SCHCODRAFT_258789</name>
</gene>
<feature type="compositionally biased region" description="Polar residues" evidence="1">
    <location>
        <begin position="208"/>
        <end position="218"/>
    </location>
</feature>
<dbReference type="AlphaFoldDB" id="D8QJT7"/>
<evidence type="ECO:0000256" key="1">
    <source>
        <dbReference type="SAM" id="MobiDB-lite"/>
    </source>
</evidence>
<dbReference type="OMA" id="YHMRFIC"/>
<dbReference type="InParanoid" id="D8QJT7"/>
<evidence type="ECO:0000313" key="4">
    <source>
        <dbReference type="Proteomes" id="UP000007431"/>
    </source>
</evidence>
<dbReference type="eggNOG" id="ENOG502R175">
    <property type="taxonomic scope" value="Eukaryota"/>
</dbReference>
<dbReference type="Proteomes" id="UP000007431">
    <property type="component" value="Unassembled WGS sequence"/>
</dbReference>
<feature type="compositionally biased region" description="Basic and acidic residues" evidence="1">
    <location>
        <begin position="237"/>
        <end position="246"/>
    </location>
</feature>
<keyword evidence="4" id="KW-1185">Reference proteome</keyword>
<keyword evidence="2" id="KW-0732">Signal</keyword>
<proteinExistence type="predicted"/>
<reference evidence="3 4" key="1">
    <citation type="journal article" date="2010" name="Nat. Biotechnol.">
        <title>Genome sequence of the model mushroom Schizophyllum commune.</title>
        <authorList>
            <person name="Ohm R.A."/>
            <person name="de Jong J.F."/>
            <person name="Lugones L.G."/>
            <person name="Aerts A."/>
            <person name="Kothe E."/>
            <person name="Stajich J.E."/>
            <person name="de Vries R.P."/>
            <person name="Record E."/>
            <person name="Levasseur A."/>
            <person name="Baker S.E."/>
            <person name="Bartholomew K.A."/>
            <person name="Coutinho P.M."/>
            <person name="Erdmann S."/>
            <person name="Fowler T.J."/>
            <person name="Gathman A.C."/>
            <person name="Lombard V."/>
            <person name="Henrissat B."/>
            <person name="Knabe N."/>
            <person name="Kuees U."/>
            <person name="Lilly W.W."/>
            <person name="Lindquist E."/>
            <person name="Lucas S."/>
            <person name="Magnuson J.K."/>
            <person name="Piumi F."/>
            <person name="Raudaskoski M."/>
            <person name="Salamov A."/>
            <person name="Schmutz J."/>
            <person name="Schwarze F.W.M.R."/>
            <person name="vanKuyk P.A."/>
            <person name="Horton J.S."/>
            <person name="Grigoriev I.V."/>
            <person name="Woesten H.A.B."/>
        </authorList>
    </citation>
    <scope>NUCLEOTIDE SEQUENCE [LARGE SCALE GENOMIC DNA]</scope>
    <source>
        <strain evidence="4">H4-8 / FGSC 9210</strain>
    </source>
</reference>
<dbReference type="STRING" id="578458.D8QJT7"/>
<dbReference type="GeneID" id="9593714"/>
<evidence type="ECO:0000313" key="3">
    <source>
        <dbReference type="EMBL" id="EFI91770.1"/>
    </source>
</evidence>
<dbReference type="KEGG" id="scm:SCHCO_02557059"/>
<sequence>MRKSTILGTLLAFLPLARGALYPTRPIAKTTLHVGKDEMIKWTDDGKAPHLSQMGPMKLDLFAANNTYLCTLSDSVDPTTRSLAIALPPGLDYTAPRYALHFVPHHSRYGIIYTADFAIADKGNDDADGDRDAGPDASAPAAETDMMPFAATLAHDEKAPSALNESTTLTANETAAPHLLTLVLPSTTLTTTLAGAAVMRTPSHFTVTAPSVQETAPSLKQADEPEKEQAQEEDEGHDGSDGHGDGARNVSSVYHPPIKNHEYNSALRGFGWSSSGAIDWERLKFKLVFIVWPAMVGISMAV</sequence>
<dbReference type="RefSeq" id="XP_003026673.1">
    <property type="nucleotide sequence ID" value="XM_003026627.1"/>
</dbReference>
<dbReference type="EMBL" id="GL377315">
    <property type="protein sequence ID" value="EFI91770.1"/>
    <property type="molecule type" value="Genomic_DNA"/>
</dbReference>
<name>D8QJT7_SCHCM</name>
<feature type="chain" id="PRO_5003121001" evidence="2">
    <location>
        <begin position="20"/>
        <end position="302"/>
    </location>
</feature>
<protein>
    <submittedName>
        <fullName evidence="3">Expressed protein</fullName>
    </submittedName>
</protein>
<organism evidence="4">
    <name type="scientific">Schizophyllum commune (strain H4-8 / FGSC 9210)</name>
    <name type="common">Split gill fungus</name>
    <dbReference type="NCBI Taxonomy" id="578458"/>
    <lineage>
        <taxon>Eukaryota</taxon>
        <taxon>Fungi</taxon>
        <taxon>Dikarya</taxon>
        <taxon>Basidiomycota</taxon>
        <taxon>Agaricomycotina</taxon>
        <taxon>Agaricomycetes</taxon>
        <taxon>Agaricomycetidae</taxon>
        <taxon>Agaricales</taxon>
        <taxon>Schizophyllaceae</taxon>
        <taxon>Schizophyllum</taxon>
    </lineage>
</organism>
<feature type="region of interest" description="Disordered" evidence="1">
    <location>
        <begin position="208"/>
        <end position="255"/>
    </location>
</feature>
<accession>D8QJT7</accession>